<sequence>MKSPTQNDPSSETSFLVIDTESVPDGKLIGLVKYPDEMLTPEKAIEKARQEAIENSYNGSDFLPVTFQIPVSVCVARVGEDFSLQSVRCIDAPRFRTREIVKLFWAGIDKYKGARLVTFNGRGFDLPLLELAAFRYGLSMPMYYKKRNRYTGGDIDLMDWITNFGAYRFPGGLDLLAKLLGKPGKMGGIAGHRVYEFYQNEEFQKINDYCMWDTLDTYFVFLRSRVMTGDIKLEEESELIGRAKDLLARQIPENPALGEYLANWREQPGWP</sequence>
<dbReference type="AlphaFoldDB" id="A0A8E6BAB8"/>
<dbReference type="InterPro" id="IPR012337">
    <property type="entry name" value="RNaseH-like_sf"/>
</dbReference>
<organism evidence="2 3">
    <name type="scientific">Telmatocola sphagniphila</name>
    <dbReference type="NCBI Taxonomy" id="1123043"/>
    <lineage>
        <taxon>Bacteria</taxon>
        <taxon>Pseudomonadati</taxon>
        <taxon>Planctomycetota</taxon>
        <taxon>Planctomycetia</taxon>
        <taxon>Gemmatales</taxon>
        <taxon>Gemmataceae</taxon>
    </lineage>
</organism>
<dbReference type="Pfam" id="PF10108">
    <property type="entry name" value="DNA_pol_B_exo2"/>
    <property type="match status" value="1"/>
</dbReference>
<evidence type="ECO:0000259" key="1">
    <source>
        <dbReference type="Pfam" id="PF10108"/>
    </source>
</evidence>
<evidence type="ECO:0000313" key="2">
    <source>
        <dbReference type="EMBL" id="QVL34681.1"/>
    </source>
</evidence>
<dbReference type="SUPFAM" id="SSF53098">
    <property type="entry name" value="Ribonuclease H-like"/>
    <property type="match status" value="1"/>
</dbReference>
<dbReference type="GO" id="GO:0003676">
    <property type="term" value="F:nucleic acid binding"/>
    <property type="evidence" value="ECO:0007669"/>
    <property type="project" value="InterPro"/>
</dbReference>
<accession>A0A8E6BAB8</accession>
<reference evidence="2" key="1">
    <citation type="submission" date="2021-05" db="EMBL/GenBank/DDBJ databases">
        <title>Complete genome sequence of the cellulolytic planctomycete Telmatocola sphagniphila SP2T and characterization of the first cellulase from planctomycetes.</title>
        <authorList>
            <person name="Rakitin A.L."/>
            <person name="Beletsky A.V."/>
            <person name="Naumoff D.G."/>
            <person name="Kulichevskaya I.S."/>
            <person name="Mardanov A.V."/>
            <person name="Ravin N.V."/>
            <person name="Dedysh S.N."/>
        </authorList>
    </citation>
    <scope>NUCLEOTIDE SEQUENCE</scope>
    <source>
        <strain evidence="2">SP2T</strain>
    </source>
</reference>
<evidence type="ECO:0000313" key="3">
    <source>
        <dbReference type="Proteomes" id="UP000676194"/>
    </source>
</evidence>
<dbReference type="Proteomes" id="UP000676194">
    <property type="component" value="Chromosome"/>
</dbReference>
<keyword evidence="3" id="KW-1185">Reference proteome</keyword>
<proteinExistence type="predicted"/>
<dbReference type="RefSeq" id="WP_213499903.1">
    <property type="nucleotide sequence ID" value="NZ_CP074694.1"/>
</dbReference>
<name>A0A8E6BAB8_9BACT</name>
<dbReference type="Gene3D" id="3.30.420.10">
    <property type="entry name" value="Ribonuclease H-like superfamily/Ribonuclease H"/>
    <property type="match status" value="1"/>
</dbReference>
<feature type="domain" description="Predicted 3'-5' exonuclease PolB-like" evidence="1">
    <location>
        <begin position="60"/>
        <end position="264"/>
    </location>
</feature>
<gene>
    <name evidence="2" type="ORF">KIH39_12460</name>
</gene>
<dbReference type="CDD" id="cd05782">
    <property type="entry name" value="DNA_polB_like1_exo"/>
    <property type="match status" value="1"/>
</dbReference>
<protein>
    <submittedName>
        <fullName evidence="2">Ribonuclease H-like domain-containing protein</fullName>
    </submittedName>
</protein>
<dbReference type="EMBL" id="CP074694">
    <property type="protein sequence ID" value="QVL34681.1"/>
    <property type="molecule type" value="Genomic_DNA"/>
</dbReference>
<dbReference type="KEGG" id="tsph:KIH39_12460"/>
<dbReference type="InterPro" id="IPR019288">
    <property type="entry name" value="3'-5'_exonuclease_PolB-like"/>
</dbReference>
<dbReference type="InterPro" id="IPR036397">
    <property type="entry name" value="RNaseH_sf"/>
</dbReference>